<protein>
    <submittedName>
        <fullName evidence="1">Uncharacterized protein</fullName>
    </submittedName>
</protein>
<dbReference type="AlphaFoldDB" id="A0A1X7V2J6"/>
<accession>A0A1X7V2J6</accession>
<organism evidence="1">
    <name type="scientific">Amphimedon queenslandica</name>
    <name type="common">Sponge</name>
    <dbReference type="NCBI Taxonomy" id="400682"/>
    <lineage>
        <taxon>Eukaryota</taxon>
        <taxon>Metazoa</taxon>
        <taxon>Porifera</taxon>
        <taxon>Demospongiae</taxon>
        <taxon>Heteroscleromorpha</taxon>
        <taxon>Haplosclerida</taxon>
        <taxon>Niphatidae</taxon>
        <taxon>Amphimedon</taxon>
    </lineage>
</organism>
<evidence type="ECO:0000313" key="1">
    <source>
        <dbReference type="EnsemblMetazoa" id="Aqu2.1.34019_001"/>
    </source>
</evidence>
<dbReference type="InParanoid" id="A0A1X7V2J6"/>
<reference evidence="1" key="1">
    <citation type="submission" date="2017-05" db="UniProtKB">
        <authorList>
            <consortium name="EnsemblMetazoa"/>
        </authorList>
    </citation>
    <scope>IDENTIFICATION</scope>
</reference>
<sequence>LAIFKGPKFHVFSKMSLEANICGYKYSWMAVSTLLLTWIYSTSFQCMAYSGIRSNRQRLWLLHWLGSSS</sequence>
<dbReference type="EnsemblMetazoa" id="Aqu2.1.34019_001">
    <property type="protein sequence ID" value="Aqu2.1.34019_001"/>
    <property type="gene ID" value="Aqu2.1.34019"/>
</dbReference>
<name>A0A1X7V2J6_AMPQE</name>
<proteinExistence type="predicted"/>